<gene>
    <name evidence="4" type="ORF">SLS62_011435</name>
</gene>
<organism evidence="4 5">
    <name type="scientific">Diatrype stigma</name>
    <dbReference type="NCBI Taxonomy" id="117547"/>
    <lineage>
        <taxon>Eukaryota</taxon>
        <taxon>Fungi</taxon>
        <taxon>Dikarya</taxon>
        <taxon>Ascomycota</taxon>
        <taxon>Pezizomycotina</taxon>
        <taxon>Sordariomycetes</taxon>
        <taxon>Xylariomycetidae</taxon>
        <taxon>Xylariales</taxon>
        <taxon>Diatrypaceae</taxon>
        <taxon>Diatrype</taxon>
    </lineage>
</organism>
<evidence type="ECO:0000259" key="3">
    <source>
        <dbReference type="PROSITE" id="PS50966"/>
    </source>
</evidence>
<keyword evidence="1" id="KW-0863">Zinc-finger</keyword>
<dbReference type="Proteomes" id="UP001320420">
    <property type="component" value="Unassembled WGS sequence"/>
</dbReference>
<keyword evidence="1" id="KW-0479">Metal-binding</keyword>
<protein>
    <recommendedName>
        <fullName evidence="3">SWIM-type domain-containing protein</fullName>
    </recommendedName>
</protein>
<feature type="compositionally biased region" description="Low complexity" evidence="2">
    <location>
        <begin position="604"/>
        <end position="616"/>
    </location>
</feature>
<evidence type="ECO:0000313" key="4">
    <source>
        <dbReference type="EMBL" id="KAK7737393.1"/>
    </source>
</evidence>
<dbReference type="InterPro" id="IPR007527">
    <property type="entry name" value="Znf_SWIM"/>
</dbReference>
<dbReference type="AlphaFoldDB" id="A0AAN9U9S9"/>
<feature type="domain" description="SWIM-type" evidence="3">
    <location>
        <begin position="382"/>
        <end position="414"/>
    </location>
</feature>
<keyword evidence="1" id="KW-0862">Zinc</keyword>
<feature type="non-terminal residue" evidence="4">
    <location>
        <position position="1"/>
    </location>
</feature>
<accession>A0AAN9U9S9</accession>
<sequence length="646" mass="72980">FGHYLQLPDGISEWRARLGGFTEGSVGLTGDEYTSIFPYVSNVWSRHDGGELGAPKATNDFPYETHEYRCCFWKILSDTTGNGLRNKGSTTVKACKTKLKVTIEFVKVDGVVTEDATLQFFGQHRHSLEDCDIRTHNNAIKTAFQRYIEIGCNMDLKLALQQWNLDTDSQEAAREAGMCKKINYNTLRNWKTVIQRTVEDISMRQGDWGEQLDDAYEFCLEAGFKVKKVSAVCTEKSNKKGGGAIELIPPDAEYNKKRTWLKNKLSGEFERWATYARHHIPALLQISTTSPLEGFHSHLKNGFKKIMRVWALQEAVNHTIKIGLKWHDNANFEALVNSSRKLLLLEGCSAHLGRLPASLQALTMNELRVAQKWSDEDVSAFYQADVQNLRCPCKHWRQWRIPCRHLWLKHLQGDRISQQQFGFVVERLSNGYKTYELEWDDPLFDEALAAEELAEQLERNVSLRSVPSRFASIREDIFDFAEQLQQRFYDAQRISLRLPPNTATIFMGLFHKAVAELPVQQAVAIDLESLVPTATAMPSLPEGHPLQLQGALQRREGHDWNNGHPLQGLQRQPGRCCEKVRYDAFGLAAGQKPAVSNGSQPGCASGTPNTTGTSSNASILQAKFGGQYELREQQQPGGPCNHLQTR</sequence>
<dbReference type="PROSITE" id="PS50966">
    <property type="entry name" value="ZF_SWIM"/>
    <property type="match status" value="1"/>
</dbReference>
<proteinExistence type="predicted"/>
<evidence type="ECO:0000256" key="2">
    <source>
        <dbReference type="SAM" id="MobiDB-lite"/>
    </source>
</evidence>
<dbReference type="GO" id="GO:0008270">
    <property type="term" value="F:zinc ion binding"/>
    <property type="evidence" value="ECO:0007669"/>
    <property type="project" value="UniProtKB-KW"/>
</dbReference>
<name>A0AAN9U9S9_9PEZI</name>
<reference evidence="4 5" key="1">
    <citation type="submission" date="2024-02" db="EMBL/GenBank/DDBJ databases">
        <title>De novo assembly and annotation of 12 fungi associated with fruit tree decline syndrome in Ontario, Canada.</title>
        <authorList>
            <person name="Sulman M."/>
            <person name="Ellouze W."/>
            <person name="Ilyukhin E."/>
        </authorList>
    </citation>
    <scope>NUCLEOTIDE SEQUENCE [LARGE SCALE GENOMIC DNA]</scope>
    <source>
        <strain evidence="4 5">M11/M66-122</strain>
    </source>
</reference>
<comment type="caution">
    <text evidence="4">The sequence shown here is derived from an EMBL/GenBank/DDBJ whole genome shotgun (WGS) entry which is preliminary data.</text>
</comment>
<keyword evidence="5" id="KW-1185">Reference proteome</keyword>
<dbReference type="EMBL" id="JAKJXP020000238">
    <property type="protein sequence ID" value="KAK7737393.1"/>
    <property type="molecule type" value="Genomic_DNA"/>
</dbReference>
<feature type="region of interest" description="Disordered" evidence="2">
    <location>
        <begin position="592"/>
        <end position="616"/>
    </location>
</feature>
<evidence type="ECO:0000313" key="5">
    <source>
        <dbReference type="Proteomes" id="UP001320420"/>
    </source>
</evidence>
<evidence type="ECO:0000256" key="1">
    <source>
        <dbReference type="PROSITE-ProRule" id="PRU00325"/>
    </source>
</evidence>